<dbReference type="HAMAP" id="MF_00735">
    <property type="entry name" value="Methyltr_PrmA"/>
    <property type="match status" value="1"/>
</dbReference>
<dbReference type="GO" id="GO:0005737">
    <property type="term" value="C:cytoplasm"/>
    <property type="evidence" value="ECO:0007669"/>
    <property type="project" value="UniProtKB-SubCell"/>
</dbReference>
<evidence type="ECO:0000256" key="2">
    <source>
        <dbReference type="ARBA" id="ARBA00022490"/>
    </source>
</evidence>
<keyword evidence="7" id="KW-0687">Ribonucleoprotein</keyword>
<evidence type="ECO:0000256" key="5">
    <source>
        <dbReference type="ARBA" id="ARBA00022691"/>
    </source>
</evidence>
<protein>
    <recommendedName>
        <fullName evidence="6">Ribosomal protein L11 methyltransferase</fullName>
        <shortName evidence="6">L11 Mtase</shortName>
        <ecNumber evidence="6">2.1.1.-</ecNumber>
    </recommendedName>
</protein>
<dbReference type="GO" id="GO:0005840">
    <property type="term" value="C:ribosome"/>
    <property type="evidence" value="ECO:0007669"/>
    <property type="project" value="UniProtKB-KW"/>
</dbReference>
<comment type="caution">
    <text evidence="7">The sequence shown here is derived from an EMBL/GenBank/DDBJ whole genome shotgun (WGS) entry which is preliminary data.</text>
</comment>
<comment type="similarity">
    <text evidence="1 6">Belongs to the methyltransferase superfamily. PrmA family.</text>
</comment>
<evidence type="ECO:0000256" key="4">
    <source>
        <dbReference type="ARBA" id="ARBA00022679"/>
    </source>
</evidence>
<dbReference type="PANTHER" id="PTHR43648">
    <property type="entry name" value="ELECTRON TRANSFER FLAVOPROTEIN BETA SUBUNIT LYSINE METHYLTRANSFERASE"/>
    <property type="match status" value="1"/>
</dbReference>
<feature type="binding site" evidence="6">
    <location>
        <position position="159"/>
    </location>
    <ligand>
        <name>S-adenosyl-L-methionine</name>
        <dbReference type="ChEBI" id="CHEBI:59789"/>
    </ligand>
</feature>
<dbReference type="EMBL" id="JABBNT010000001">
    <property type="protein sequence ID" value="NMM43812.1"/>
    <property type="molecule type" value="Genomic_DNA"/>
</dbReference>
<comment type="catalytic activity">
    <reaction evidence="6">
        <text>L-lysyl-[protein] + 3 S-adenosyl-L-methionine = N(6),N(6),N(6)-trimethyl-L-lysyl-[protein] + 3 S-adenosyl-L-homocysteine + 3 H(+)</text>
        <dbReference type="Rhea" id="RHEA:54192"/>
        <dbReference type="Rhea" id="RHEA-COMP:9752"/>
        <dbReference type="Rhea" id="RHEA-COMP:13826"/>
        <dbReference type="ChEBI" id="CHEBI:15378"/>
        <dbReference type="ChEBI" id="CHEBI:29969"/>
        <dbReference type="ChEBI" id="CHEBI:57856"/>
        <dbReference type="ChEBI" id="CHEBI:59789"/>
        <dbReference type="ChEBI" id="CHEBI:61961"/>
    </reaction>
</comment>
<keyword evidence="8" id="KW-1185">Reference proteome</keyword>
<accession>A0A7Y0DYA2</accession>
<dbReference type="AlphaFoldDB" id="A0A7Y0DYA2"/>
<dbReference type="EC" id="2.1.1.-" evidence="6"/>
<keyword evidence="5 6" id="KW-0949">S-adenosyl-L-methionine</keyword>
<dbReference type="GO" id="GO:0032259">
    <property type="term" value="P:methylation"/>
    <property type="evidence" value="ECO:0007669"/>
    <property type="project" value="UniProtKB-KW"/>
</dbReference>
<feature type="binding site" evidence="6">
    <location>
        <position position="230"/>
    </location>
    <ligand>
        <name>S-adenosyl-L-methionine</name>
        <dbReference type="ChEBI" id="CHEBI:59789"/>
    </ligand>
</feature>
<dbReference type="GO" id="GO:0008276">
    <property type="term" value="F:protein methyltransferase activity"/>
    <property type="evidence" value="ECO:0007669"/>
    <property type="project" value="UniProtKB-UniRule"/>
</dbReference>
<proteinExistence type="inferred from homology"/>
<keyword evidence="3 6" id="KW-0489">Methyltransferase</keyword>
<dbReference type="Gene3D" id="3.40.50.150">
    <property type="entry name" value="Vaccinia Virus protein VP39"/>
    <property type="match status" value="1"/>
</dbReference>
<evidence type="ECO:0000256" key="1">
    <source>
        <dbReference type="ARBA" id="ARBA00009741"/>
    </source>
</evidence>
<dbReference type="RefSeq" id="WP_169624056.1">
    <property type="nucleotide sequence ID" value="NZ_JABBNT010000001.1"/>
</dbReference>
<feature type="binding site" evidence="6">
    <location>
        <position position="135"/>
    </location>
    <ligand>
        <name>S-adenosyl-L-methionine</name>
        <dbReference type="ChEBI" id="CHEBI:59789"/>
    </ligand>
</feature>
<sequence>MTTVYKTILILPDEASVVPFQLAVEDYSLGTAAFEWEGGPSWSLEFYTEGMPPMVDLAPRLAQAATEAGVPNPDPIVAPLPEIDWVTENQKSFQPIRAGRFYVHQQFQTERPPSGTVPLLVNAGTAFGTGTHATTWGCLMLIDGLIRQRVTVKRALDLGCGTAILAMGMVKGHLSRRVIGSDIDPEAVRVARENAVLNGTHGPKLKLATAPGLTHPVIRDGGPYDLIVANILARPLMTLSRDICRAMTPNGRLILSGLLIEQEAMVLSAYRMQGLSLHGRLRRDGWSALLLRRGPASR</sequence>
<keyword evidence="2 6" id="KW-0963">Cytoplasm</keyword>
<name>A0A7Y0DYA2_9PROT</name>
<dbReference type="PANTHER" id="PTHR43648:SF1">
    <property type="entry name" value="ELECTRON TRANSFER FLAVOPROTEIN BETA SUBUNIT LYSINE METHYLTRANSFERASE"/>
    <property type="match status" value="1"/>
</dbReference>
<dbReference type="Proteomes" id="UP000539372">
    <property type="component" value="Unassembled WGS sequence"/>
</dbReference>
<gene>
    <name evidence="6" type="primary">prmA</name>
    <name evidence="7" type="ORF">HH303_04945</name>
</gene>
<keyword evidence="4 6" id="KW-0808">Transferase</keyword>
<evidence type="ECO:0000256" key="6">
    <source>
        <dbReference type="HAMAP-Rule" id="MF_00735"/>
    </source>
</evidence>
<dbReference type="InterPro" id="IPR050078">
    <property type="entry name" value="Ribosomal_L11_MeTrfase_PrmA"/>
</dbReference>
<comment type="subcellular location">
    <subcellularLocation>
        <location evidence="6">Cytoplasm</location>
    </subcellularLocation>
</comment>
<evidence type="ECO:0000256" key="3">
    <source>
        <dbReference type="ARBA" id="ARBA00022603"/>
    </source>
</evidence>
<evidence type="ECO:0000313" key="8">
    <source>
        <dbReference type="Proteomes" id="UP000539372"/>
    </source>
</evidence>
<organism evidence="7 8">
    <name type="scientific">Pacificispira spongiicola</name>
    <dbReference type="NCBI Taxonomy" id="2729598"/>
    <lineage>
        <taxon>Bacteria</taxon>
        <taxon>Pseudomonadati</taxon>
        <taxon>Pseudomonadota</taxon>
        <taxon>Alphaproteobacteria</taxon>
        <taxon>Rhodospirillales</taxon>
        <taxon>Rhodospirillaceae</taxon>
        <taxon>Pacificispira</taxon>
    </lineage>
</organism>
<reference evidence="7 8" key="1">
    <citation type="submission" date="2020-04" db="EMBL/GenBank/DDBJ databases">
        <title>Rhodospirillaceae bacterium KN72 isolated from deep sea.</title>
        <authorList>
            <person name="Zhang D.-C."/>
        </authorList>
    </citation>
    <scope>NUCLEOTIDE SEQUENCE [LARGE SCALE GENOMIC DNA]</scope>
    <source>
        <strain evidence="7 8">KN72</strain>
    </source>
</reference>
<dbReference type="InterPro" id="IPR029063">
    <property type="entry name" value="SAM-dependent_MTases_sf"/>
</dbReference>
<feature type="binding site" evidence="6">
    <location>
        <position position="182"/>
    </location>
    <ligand>
        <name>S-adenosyl-L-methionine</name>
        <dbReference type="ChEBI" id="CHEBI:59789"/>
    </ligand>
</feature>
<dbReference type="CDD" id="cd02440">
    <property type="entry name" value="AdoMet_MTases"/>
    <property type="match status" value="1"/>
</dbReference>
<dbReference type="InterPro" id="IPR004498">
    <property type="entry name" value="Ribosomal_PrmA_MeTrfase"/>
</dbReference>
<dbReference type="Pfam" id="PF06325">
    <property type="entry name" value="PrmA"/>
    <property type="match status" value="1"/>
</dbReference>
<evidence type="ECO:0000313" key="7">
    <source>
        <dbReference type="EMBL" id="NMM43812.1"/>
    </source>
</evidence>
<keyword evidence="7" id="KW-0689">Ribosomal protein</keyword>
<comment type="function">
    <text evidence="6">Methylates ribosomal protein L11.</text>
</comment>
<dbReference type="SUPFAM" id="SSF53335">
    <property type="entry name" value="S-adenosyl-L-methionine-dependent methyltransferases"/>
    <property type="match status" value="1"/>
</dbReference>